<dbReference type="EMBL" id="BOOU01000081">
    <property type="protein sequence ID" value="GII80800.1"/>
    <property type="molecule type" value="Genomic_DNA"/>
</dbReference>
<reference evidence="4" key="1">
    <citation type="submission" date="2021-01" db="EMBL/GenBank/DDBJ databases">
        <title>Whole genome shotgun sequence of Sphaerisporangium rufum NBRC 109079.</title>
        <authorList>
            <person name="Komaki H."/>
            <person name="Tamura T."/>
        </authorList>
    </citation>
    <scope>NUCLEOTIDE SEQUENCE</scope>
    <source>
        <strain evidence="4">NBRC 109079</strain>
    </source>
</reference>
<dbReference type="PANTHER" id="PTHR11527">
    <property type="entry name" value="HEAT-SHOCK PROTEIN 20 FAMILY MEMBER"/>
    <property type="match status" value="1"/>
</dbReference>
<sequence>MAVPTRRESRGLMPDLMDWLEAPFSMGRMYSGGRMVRFEDTMQDGHYIVRAELPGIDPEKDVEVVVANGMLTIRGERREERAEKHRTEFHYGEFSRSVPLPSGALEQDVKATYHDGILEVDVKLAKEKPQGHRIQIEKKA</sequence>
<dbReference type="InterPro" id="IPR008978">
    <property type="entry name" value="HSP20-like_chaperone"/>
</dbReference>
<organism evidence="4 5">
    <name type="scientific">Sphaerisporangium rufum</name>
    <dbReference type="NCBI Taxonomy" id="1381558"/>
    <lineage>
        <taxon>Bacteria</taxon>
        <taxon>Bacillati</taxon>
        <taxon>Actinomycetota</taxon>
        <taxon>Actinomycetes</taxon>
        <taxon>Streptosporangiales</taxon>
        <taxon>Streptosporangiaceae</taxon>
        <taxon>Sphaerisporangium</taxon>
    </lineage>
</organism>
<dbReference type="Proteomes" id="UP000655287">
    <property type="component" value="Unassembled WGS sequence"/>
</dbReference>
<dbReference type="AlphaFoldDB" id="A0A919R9S3"/>
<dbReference type="RefSeq" id="WP_203992087.1">
    <property type="nucleotide sequence ID" value="NZ_BOOU01000081.1"/>
</dbReference>
<dbReference type="PROSITE" id="PS01031">
    <property type="entry name" value="SHSP"/>
    <property type="match status" value="1"/>
</dbReference>
<evidence type="ECO:0000256" key="1">
    <source>
        <dbReference type="PROSITE-ProRule" id="PRU00285"/>
    </source>
</evidence>
<evidence type="ECO:0000313" key="4">
    <source>
        <dbReference type="EMBL" id="GII80800.1"/>
    </source>
</evidence>
<dbReference type="CDD" id="cd06464">
    <property type="entry name" value="ACD_sHsps-like"/>
    <property type="match status" value="1"/>
</dbReference>
<dbReference type="Pfam" id="PF00011">
    <property type="entry name" value="HSP20"/>
    <property type="match status" value="1"/>
</dbReference>
<comment type="caution">
    <text evidence="4">The sequence shown here is derived from an EMBL/GenBank/DDBJ whole genome shotgun (WGS) entry which is preliminary data.</text>
</comment>
<dbReference type="InterPro" id="IPR031107">
    <property type="entry name" value="Small_HSP"/>
</dbReference>
<proteinExistence type="inferred from homology"/>
<name>A0A919R9S3_9ACTN</name>
<gene>
    <name evidence="4" type="primary">hspX</name>
    <name evidence="4" type="ORF">Sru01_57820</name>
</gene>
<protein>
    <submittedName>
        <fullName evidence="4">Alpha-crystallin</fullName>
    </submittedName>
</protein>
<dbReference type="Gene3D" id="2.60.40.790">
    <property type="match status" value="1"/>
</dbReference>
<dbReference type="SUPFAM" id="SSF49764">
    <property type="entry name" value="HSP20-like chaperones"/>
    <property type="match status" value="1"/>
</dbReference>
<feature type="domain" description="SHSP" evidence="3">
    <location>
        <begin position="29"/>
        <end position="139"/>
    </location>
</feature>
<accession>A0A919R9S3</accession>
<dbReference type="InterPro" id="IPR002068">
    <property type="entry name" value="A-crystallin/Hsp20_dom"/>
</dbReference>
<evidence type="ECO:0000256" key="2">
    <source>
        <dbReference type="RuleBase" id="RU003616"/>
    </source>
</evidence>
<evidence type="ECO:0000313" key="5">
    <source>
        <dbReference type="Proteomes" id="UP000655287"/>
    </source>
</evidence>
<comment type="similarity">
    <text evidence="1 2">Belongs to the small heat shock protein (HSP20) family.</text>
</comment>
<keyword evidence="5" id="KW-1185">Reference proteome</keyword>
<evidence type="ECO:0000259" key="3">
    <source>
        <dbReference type="PROSITE" id="PS01031"/>
    </source>
</evidence>